<evidence type="ECO:0000313" key="2">
    <source>
        <dbReference type="Proteomes" id="UP000051955"/>
    </source>
</evidence>
<protein>
    <submittedName>
        <fullName evidence="1">Uncharacterized protein</fullName>
    </submittedName>
</protein>
<reference evidence="1 2" key="1">
    <citation type="journal article" date="2015" name="Genome Announc.">
        <title>Expanding the biotechnology potential of lactobacilli through comparative genomics of 213 strains and associated genera.</title>
        <authorList>
            <person name="Sun Z."/>
            <person name="Harris H.M."/>
            <person name="McCann A."/>
            <person name="Guo C."/>
            <person name="Argimon S."/>
            <person name="Zhang W."/>
            <person name="Yang X."/>
            <person name="Jeffery I.B."/>
            <person name="Cooney J.C."/>
            <person name="Kagawa T.F."/>
            <person name="Liu W."/>
            <person name="Song Y."/>
            <person name="Salvetti E."/>
            <person name="Wrobel A."/>
            <person name="Rasinkangas P."/>
            <person name="Parkhill J."/>
            <person name="Rea M.C."/>
            <person name="O'Sullivan O."/>
            <person name="Ritari J."/>
            <person name="Douillard F.P."/>
            <person name="Paul Ross R."/>
            <person name="Yang R."/>
            <person name="Briner A.E."/>
            <person name="Felis G.E."/>
            <person name="de Vos W.M."/>
            <person name="Barrangou R."/>
            <person name="Klaenhammer T.R."/>
            <person name="Caufield P.W."/>
            <person name="Cui Y."/>
            <person name="Zhang H."/>
            <person name="O'Toole P.W."/>
        </authorList>
    </citation>
    <scope>NUCLEOTIDE SEQUENCE [LARGE SCALE GENOMIC DNA]</scope>
    <source>
        <strain evidence="1 2">DSM 19394</strain>
    </source>
</reference>
<proteinExistence type="predicted"/>
<dbReference type="PATRIC" id="fig|1423715.3.peg.192"/>
<gene>
    <name evidence="1" type="ORF">FD25_GL000180</name>
</gene>
<keyword evidence="2" id="KW-1185">Reference proteome</keyword>
<dbReference type="AlphaFoldDB" id="A0A0R1LF50"/>
<dbReference type="Proteomes" id="UP000051955">
    <property type="component" value="Unassembled WGS sequence"/>
</dbReference>
<accession>A0A0R1LF50</accession>
<dbReference type="EMBL" id="AZDV01000026">
    <property type="protein sequence ID" value="KRK94229.1"/>
    <property type="molecule type" value="Genomic_DNA"/>
</dbReference>
<organism evidence="1 2">
    <name type="scientific">Levilactobacillus acidifarinae DSM 19394 = JCM 15949</name>
    <dbReference type="NCBI Taxonomy" id="1423715"/>
    <lineage>
        <taxon>Bacteria</taxon>
        <taxon>Bacillati</taxon>
        <taxon>Bacillota</taxon>
        <taxon>Bacilli</taxon>
        <taxon>Lactobacillales</taxon>
        <taxon>Lactobacillaceae</taxon>
        <taxon>Levilactobacillus</taxon>
    </lineage>
</organism>
<comment type="caution">
    <text evidence="1">The sequence shown here is derived from an EMBL/GenBank/DDBJ whole genome shotgun (WGS) entry which is preliminary data.</text>
</comment>
<sequence length="107" mass="12204">MPELHKVENDYGSISRAPQQVVARIQKIAAPIRYENGFKEPHRSKKMIDEALSKLDTSKMTLNEIQLALNADEKFTFGGRAFATRSSVYGFLNKRGLKRREGVVRHD</sequence>
<dbReference type="STRING" id="1423715.FD25_GL000180"/>
<name>A0A0R1LF50_9LACO</name>
<evidence type="ECO:0000313" key="1">
    <source>
        <dbReference type="EMBL" id="KRK94229.1"/>
    </source>
</evidence>